<feature type="transmembrane region" description="Helical" evidence="6">
    <location>
        <begin position="371"/>
        <end position="390"/>
    </location>
</feature>
<reference evidence="7 8" key="1">
    <citation type="submission" date="2019-05" db="EMBL/GenBank/DDBJ databases">
        <title>Genome of Alcanivorax gelatiniphagus, an oil degrading marine bacteria.</title>
        <authorList>
            <person name="Kwon K.K."/>
        </authorList>
    </citation>
    <scope>NUCLEOTIDE SEQUENCE [LARGE SCALE GENOMIC DNA]</scope>
    <source>
        <strain evidence="7 8">MEBiC 08158</strain>
    </source>
</reference>
<evidence type="ECO:0000256" key="1">
    <source>
        <dbReference type="ARBA" id="ARBA00004651"/>
    </source>
</evidence>
<evidence type="ECO:0000313" key="7">
    <source>
        <dbReference type="EMBL" id="TMW13607.1"/>
    </source>
</evidence>
<feature type="transmembrane region" description="Helical" evidence="6">
    <location>
        <begin position="183"/>
        <end position="204"/>
    </location>
</feature>
<comment type="caution">
    <text evidence="7">The sequence shown here is derived from an EMBL/GenBank/DDBJ whole genome shotgun (WGS) entry which is preliminary data.</text>
</comment>
<evidence type="ECO:0000313" key="8">
    <source>
        <dbReference type="Proteomes" id="UP000739180"/>
    </source>
</evidence>
<feature type="transmembrane region" description="Helical" evidence="6">
    <location>
        <begin position="396"/>
        <end position="417"/>
    </location>
</feature>
<dbReference type="PANTHER" id="PTHR30250">
    <property type="entry name" value="PST FAMILY PREDICTED COLANIC ACID TRANSPORTER"/>
    <property type="match status" value="1"/>
</dbReference>
<proteinExistence type="predicted"/>
<feature type="transmembrane region" description="Helical" evidence="6">
    <location>
        <begin position="125"/>
        <end position="145"/>
    </location>
</feature>
<dbReference type="InterPro" id="IPR002797">
    <property type="entry name" value="Polysacc_synth"/>
</dbReference>
<evidence type="ECO:0000256" key="2">
    <source>
        <dbReference type="ARBA" id="ARBA00022475"/>
    </source>
</evidence>
<gene>
    <name evidence="7" type="ORF">FGS76_05605</name>
</gene>
<keyword evidence="2" id="KW-1003">Cell membrane</keyword>
<dbReference type="EMBL" id="VCQT01000022">
    <property type="protein sequence ID" value="TMW13607.1"/>
    <property type="molecule type" value="Genomic_DNA"/>
</dbReference>
<organism evidence="7 8">
    <name type="scientific">Alloalcanivorax gelatiniphagus</name>
    <dbReference type="NCBI Taxonomy" id="1194167"/>
    <lineage>
        <taxon>Bacteria</taxon>
        <taxon>Pseudomonadati</taxon>
        <taxon>Pseudomonadota</taxon>
        <taxon>Gammaproteobacteria</taxon>
        <taxon>Oceanospirillales</taxon>
        <taxon>Alcanivoracaceae</taxon>
        <taxon>Alloalcanivorax</taxon>
    </lineage>
</organism>
<feature type="transmembrane region" description="Helical" evidence="6">
    <location>
        <begin position="157"/>
        <end position="177"/>
    </location>
</feature>
<feature type="transmembrane region" description="Helical" evidence="6">
    <location>
        <begin position="50"/>
        <end position="76"/>
    </location>
</feature>
<dbReference type="CDD" id="cd13128">
    <property type="entry name" value="MATE_Wzx_like"/>
    <property type="match status" value="1"/>
</dbReference>
<sequence>MFGRLKQSTFSSSVRRNVGMTLGRQLLAALAQLFLVVLIARHLGPEGNGFYAMAVLLPSLLANFLNFGVGPATVYYVSRRDLSVREALFGNVRLAFTVSCVGIAVALPVVWIWGKTLFPGVPTLLLYIGLISFPLTLLMAYLTVILQGKENFKAYNLTVLCPPFANLAGIVIALFLLDGGVAGAMMAYLVAQVAGVMLALALVLQAQRADPAPNATQGYAQYGRKILSYGWKAHLSNVLTFVNYRADIFLVNLFLTPVATGIYVIAVQIAEKLWMLSQAVCSVLLPRLAAMHADPMGRLALTNKGFWAVAGLTALLGGAAAGALYWLVAPVFGEQYQEAWPAFVWLLPGIIAGAGARVQSSCIAAAGKPEWNMYVALGTVTINILANLLLIPSNGIIGAALATSLAYGCNAIVKFWLVRKTLAATAY</sequence>
<keyword evidence="3 6" id="KW-0812">Transmembrane</keyword>
<keyword evidence="5 6" id="KW-0472">Membrane</keyword>
<dbReference type="PANTHER" id="PTHR30250:SF11">
    <property type="entry name" value="O-ANTIGEN TRANSPORTER-RELATED"/>
    <property type="match status" value="1"/>
</dbReference>
<evidence type="ECO:0000256" key="5">
    <source>
        <dbReference type="ARBA" id="ARBA00023136"/>
    </source>
</evidence>
<dbReference type="Proteomes" id="UP000739180">
    <property type="component" value="Unassembled WGS sequence"/>
</dbReference>
<name>A0ABY2XML0_9GAMM</name>
<feature type="transmembrane region" description="Helical" evidence="6">
    <location>
        <begin position="248"/>
        <end position="267"/>
    </location>
</feature>
<protein>
    <submittedName>
        <fullName evidence="7">Flippase</fullName>
    </submittedName>
</protein>
<keyword evidence="8" id="KW-1185">Reference proteome</keyword>
<dbReference type="Pfam" id="PF01943">
    <property type="entry name" value="Polysacc_synt"/>
    <property type="match status" value="1"/>
</dbReference>
<dbReference type="RefSeq" id="WP_138771649.1">
    <property type="nucleotide sequence ID" value="NZ_JBHSSX010000011.1"/>
</dbReference>
<feature type="transmembrane region" description="Helical" evidence="6">
    <location>
        <begin position="305"/>
        <end position="328"/>
    </location>
</feature>
<evidence type="ECO:0000256" key="3">
    <source>
        <dbReference type="ARBA" id="ARBA00022692"/>
    </source>
</evidence>
<feature type="transmembrane region" description="Helical" evidence="6">
    <location>
        <begin position="88"/>
        <end position="113"/>
    </location>
</feature>
<evidence type="ECO:0000256" key="6">
    <source>
        <dbReference type="SAM" id="Phobius"/>
    </source>
</evidence>
<accession>A0ABY2XML0</accession>
<evidence type="ECO:0000256" key="4">
    <source>
        <dbReference type="ARBA" id="ARBA00022989"/>
    </source>
</evidence>
<keyword evidence="4 6" id="KW-1133">Transmembrane helix</keyword>
<comment type="subcellular location">
    <subcellularLocation>
        <location evidence="1">Cell membrane</location>
        <topology evidence="1">Multi-pass membrane protein</topology>
    </subcellularLocation>
</comment>
<dbReference type="InterPro" id="IPR050833">
    <property type="entry name" value="Poly_Biosynth_Transport"/>
</dbReference>